<evidence type="ECO:0000256" key="1">
    <source>
        <dbReference type="ARBA" id="ARBA00004123"/>
    </source>
</evidence>
<comment type="caution">
    <text evidence="10">The sequence shown here is derived from an EMBL/GenBank/DDBJ whole genome shotgun (WGS) entry which is preliminary data.</text>
</comment>
<evidence type="ECO:0000256" key="5">
    <source>
        <dbReference type="ARBA" id="ARBA00023163"/>
    </source>
</evidence>
<name>A0ABR0VI09_REHGL</name>
<evidence type="ECO:0000259" key="8">
    <source>
        <dbReference type="PROSITE" id="PS50090"/>
    </source>
</evidence>
<evidence type="ECO:0000313" key="10">
    <source>
        <dbReference type="EMBL" id="KAK6134840.1"/>
    </source>
</evidence>
<evidence type="ECO:0000259" key="9">
    <source>
        <dbReference type="PROSITE" id="PS51294"/>
    </source>
</evidence>
<dbReference type="SUPFAM" id="SSF46689">
    <property type="entry name" value="Homeodomain-like"/>
    <property type="match status" value="1"/>
</dbReference>
<dbReference type="InterPro" id="IPR051953">
    <property type="entry name" value="Plant_SW-associated_TFs"/>
</dbReference>
<feature type="region of interest" description="Disordered" evidence="7">
    <location>
        <begin position="100"/>
        <end position="126"/>
    </location>
</feature>
<feature type="domain" description="Myb-like" evidence="8">
    <location>
        <begin position="33"/>
        <end position="83"/>
    </location>
</feature>
<protein>
    <recommendedName>
        <fullName evidence="12">R2R3-MYB protein</fullName>
    </recommendedName>
</protein>
<dbReference type="InterPro" id="IPR017930">
    <property type="entry name" value="Myb_dom"/>
</dbReference>
<keyword evidence="11" id="KW-1185">Reference proteome</keyword>
<evidence type="ECO:0000256" key="6">
    <source>
        <dbReference type="ARBA" id="ARBA00023242"/>
    </source>
</evidence>
<evidence type="ECO:0000256" key="3">
    <source>
        <dbReference type="ARBA" id="ARBA00023015"/>
    </source>
</evidence>
<dbReference type="PROSITE" id="PS50090">
    <property type="entry name" value="MYB_LIKE"/>
    <property type="match status" value="1"/>
</dbReference>
<dbReference type="PANTHER" id="PTHR47997:SF28">
    <property type="entry name" value="TRANSCRIPTION FACTOR MYB15-LIKE"/>
    <property type="match status" value="1"/>
</dbReference>
<reference evidence="10 11" key="1">
    <citation type="journal article" date="2021" name="Comput. Struct. Biotechnol. J.">
        <title>De novo genome assembly of the potent medicinal plant Rehmannia glutinosa using nanopore technology.</title>
        <authorList>
            <person name="Ma L."/>
            <person name="Dong C."/>
            <person name="Song C."/>
            <person name="Wang X."/>
            <person name="Zheng X."/>
            <person name="Niu Y."/>
            <person name="Chen S."/>
            <person name="Feng W."/>
        </authorList>
    </citation>
    <scope>NUCLEOTIDE SEQUENCE [LARGE SCALE GENOMIC DNA]</scope>
    <source>
        <strain evidence="10">DH-2019</strain>
    </source>
</reference>
<keyword evidence="3" id="KW-0805">Transcription regulation</keyword>
<evidence type="ECO:0008006" key="12">
    <source>
        <dbReference type="Google" id="ProtNLM"/>
    </source>
</evidence>
<sequence length="215" mass="24851">MKHQFEIEDLNCKYMIQSRDVGRVADEMGELPKTRSQTGNFTKHEEDLIIKLHAQLGNKWSAISAQLPGRTDNGIKNYWHAHIHKRRNNKRNNDATKIIKNQEKQTSETNHGITKTDHQEESAPKTVFSENSEIIDADNLIADGDIWTSEVHQTCTNSQLNENWGPFTEEEFFDFDLCQEIEKIKSNFSDSSEAEINCGYQTLEKMDFMSYFGDN</sequence>
<evidence type="ECO:0000313" key="11">
    <source>
        <dbReference type="Proteomes" id="UP001318860"/>
    </source>
</evidence>
<feature type="domain" description="HTH myb-type" evidence="9">
    <location>
        <begin position="39"/>
        <end position="87"/>
    </location>
</feature>
<dbReference type="CDD" id="cd00167">
    <property type="entry name" value="SANT"/>
    <property type="match status" value="1"/>
</dbReference>
<dbReference type="PANTHER" id="PTHR47997">
    <property type="entry name" value="MYB DOMAIN PROTEIN 55"/>
    <property type="match status" value="1"/>
</dbReference>
<dbReference type="InterPro" id="IPR001005">
    <property type="entry name" value="SANT/Myb"/>
</dbReference>
<evidence type="ECO:0000256" key="2">
    <source>
        <dbReference type="ARBA" id="ARBA00022737"/>
    </source>
</evidence>
<organism evidence="10 11">
    <name type="scientific">Rehmannia glutinosa</name>
    <name type="common">Chinese foxglove</name>
    <dbReference type="NCBI Taxonomy" id="99300"/>
    <lineage>
        <taxon>Eukaryota</taxon>
        <taxon>Viridiplantae</taxon>
        <taxon>Streptophyta</taxon>
        <taxon>Embryophyta</taxon>
        <taxon>Tracheophyta</taxon>
        <taxon>Spermatophyta</taxon>
        <taxon>Magnoliopsida</taxon>
        <taxon>eudicotyledons</taxon>
        <taxon>Gunneridae</taxon>
        <taxon>Pentapetalae</taxon>
        <taxon>asterids</taxon>
        <taxon>lamiids</taxon>
        <taxon>Lamiales</taxon>
        <taxon>Orobanchaceae</taxon>
        <taxon>Rehmannieae</taxon>
        <taxon>Rehmannia</taxon>
    </lineage>
</organism>
<dbReference type="Pfam" id="PF00249">
    <property type="entry name" value="Myb_DNA-binding"/>
    <property type="match status" value="1"/>
</dbReference>
<evidence type="ECO:0000256" key="4">
    <source>
        <dbReference type="ARBA" id="ARBA00023125"/>
    </source>
</evidence>
<keyword evidence="6" id="KW-0539">Nucleus</keyword>
<dbReference type="PROSITE" id="PS51294">
    <property type="entry name" value="HTH_MYB"/>
    <property type="match status" value="1"/>
</dbReference>
<accession>A0ABR0VI09</accession>
<evidence type="ECO:0000256" key="7">
    <source>
        <dbReference type="SAM" id="MobiDB-lite"/>
    </source>
</evidence>
<keyword evidence="4" id="KW-0238">DNA-binding</keyword>
<keyword evidence="2" id="KW-0677">Repeat</keyword>
<keyword evidence="5" id="KW-0804">Transcription</keyword>
<dbReference type="Proteomes" id="UP001318860">
    <property type="component" value="Unassembled WGS sequence"/>
</dbReference>
<gene>
    <name evidence="10" type="ORF">DH2020_031429</name>
</gene>
<dbReference type="InterPro" id="IPR009057">
    <property type="entry name" value="Homeodomain-like_sf"/>
</dbReference>
<feature type="compositionally biased region" description="Basic and acidic residues" evidence="7">
    <location>
        <begin position="114"/>
        <end position="123"/>
    </location>
</feature>
<proteinExistence type="predicted"/>
<dbReference type="EMBL" id="JABTTQ020001131">
    <property type="protein sequence ID" value="KAK6134840.1"/>
    <property type="molecule type" value="Genomic_DNA"/>
</dbReference>
<comment type="subcellular location">
    <subcellularLocation>
        <location evidence="1">Nucleus</location>
    </subcellularLocation>
</comment>
<dbReference type="SMART" id="SM00717">
    <property type="entry name" value="SANT"/>
    <property type="match status" value="1"/>
</dbReference>
<dbReference type="Gene3D" id="1.10.10.60">
    <property type="entry name" value="Homeodomain-like"/>
    <property type="match status" value="1"/>
</dbReference>